<keyword evidence="5 7" id="KW-1133">Transmembrane helix</keyword>
<dbReference type="PANTHER" id="PTHR12677">
    <property type="entry name" value="GOLGI APPARATUS MEMBRANE PROTEIN TVP38-RELATED"/>
    <property type="match status" value="1"/>
</dbReference>
<gene>
    <name evidence="9" type="ORF">NVS88_15515</name>
</gene>
<accession>A0A9X4M0V6</accession>
<reference evidence="9" key="1">
    <citation type="submission" date="2022-08" db="EMBL/GenBank/DDBJ databases">
        <title>Genome analysis of Corynebacteriales strain.</title>
        <authorList>
            <person name="Lee S.D."/>
        </authorList>
    </citation>
    <scope>NUCLEOTIDE SEQUENCE</scope>
    <source>
        <strain evidence="9">D3-21</strain>
    </source>
</reference>
<feature type="transmembrane region" description="Helical" evidence="7">
    <location>
        <begin position="181"/>
        <end position="203"/>
    </location>
</feature>
<evidence type="ECO:0000256" key="5">
    <source>
        <dbReference type="ARBA" id="ARBA00022989"/>
    </source>
</evidence>
<keyword evidence="3 7" id="KW-1003">Cell membrane</keyword>
<feature type="transmembrane region" description="Helical" evidence="7">
    <location>
        <begin position="63"/>
        <end position="81"/>
    </location>
</feature>
<protein>
    <recommendedName>
        <fullName evidence="7">TVP38/TMEM64 family membrane protein</fullName>
    </recommendedName>
</protein>
<proteinExistence type="inferred from homology"/>
<name>A0A9X4M0V6_9ACTN</name>
<evidence type="ECO:0000256" key="2">
    <source>
        <dbReference type="ARBA" id="ARBA00008640"/>
    </source>
</evidence>
<comment type="caution">
    <text evidence="9">The sequence shown here is derived from an EMBL/GenBank/DDBJ whole genome shotgun (WGS) entry which is preliminary data.</text>
</comment>
<keyword evidence="10" id="KW-1185">Reference proteome</keyword>
<comment type="similarity">
    <text evidence="2 7">Belongs to the TVP38/TMEM64 family.</text>
</comment>
<keyword evidence="6 7" id="KW-0472">Membrane</keyword>
<feature type="transmembrane region" description="Helical" evidence="7">
    <location>
        <begin position="32"/>
        <end position="51"/>
    </location>
</feature>
<feature type="transmembrane region" description="Helical" evidence="7">
    <location>
        <begin position="209"/>
        <end position="228"/>
    </location>
</feature>
<evidence type="ECO:0000256" key="3">
    <source>
        <dbReference type="ARBA" id="ARBA00022475"/>
    </source>
</evidence>
<evidence type="ECO:0000256" key="6">
    <source>
        <dbReference type="ARBA" id="ARBA00023136"/>
    </source>
</evidence>
<evidence type="ECO:0000259" key="8">
    <source>
        <dbReference type="Pfam" id="PF09335"/>
    </source>
</evidence>
<evidence type="ECO:0000256" key="7">
    <source>
        <dbReference type="RuleBase" id="RU366058"/>
    </source>
</evidence>
<dbReference type="Proteomes" id="UP001152755">
    <property type="component" value="Unassembled WGS sequence"/>
</dbReference>
<evidence type="ECO:0000313" key="9">
    <source>
        <dbReference type="EMBL" id="MDG3015969.1"/>
    </source>
</evidence>
<dbReference type="Pfam" id="PF09335">
    <property type="entry name" value="VTT_dom"/>
    <property type="match status" value="1"/>
</dbReference>
<dbReference type="InterPro" id="IPR015414">
    <property type="entry name" value="TMEM64"/>
</dbReference>
<feature type="domain" description="VTT" evidence="8">
    <location>
        <begin position="84"/>
        <end position="201"/>
    </location>
</feature>
<feature type="transmembrane region" description="Helical" evidence="7">
    <location>
        <begin position="150"/>
        <end position="169"/>
    </location>
</feature>
<sequence>MSTRTLADLTGAASDLAAASARAVRAMSRVKLCCALLAALGFVVLVALVPMPSIDAVRQWSTAIGPAFPLVFLLAHALITITPVPRTFFTFAAGVLFGPALGIGVAVAATTISAIAALMLVRAIGREAVSVRLTHPAAAAVDRRLRQRGWLSVGSLRLIPAVPFSVLNYCCGVTAIRTAPYLLATVVGVLPGTVAVVLLGNALTGGSNPALLAVSAAGFAVGLIGLVVDARTPVKDTTVKANACQGPTLDTSQSSLKP</sequence>
<comment type="subcellular location">
    <subcellularLocation>
        <location evidence="1 7">Cell membrane</location>
        <topology evidence="1 7">Multi-pass membrane protein</topology>
    </subcellularLocation>
</comment>
<dbReference type="GO" id="GO:0005886">
    <property type="term" value="C:plasma membrane"/>
    <property type="evidence" value="ECO:0007669"/>
    <property type="project" value="UniProtKB-SubCell"/>
</dbReference>
<evidence type="ECO:0000256" key="1">
    <source>
        <dbReference type="ARBA" id="ARBA00004651"/>
    </source>
</evidence>
<dbReference type="EMBL" id="JANRHA010000010">
    <property type="protein sequence ID" value="MDG3015969.1"/>
    <property type="molecule type" value="Genomic_DNA"/>
</dbReference>
<dbReference type="InterPro" id="IPR032816">
    <property type="entry name" value="VTT_dom"/>
</dbReference>
<dbReference type="PANTHER" id="PTHR12677:SF59">
    <property type="entry name" value="GOLGI APPARATUS MEMBRANE PROTEIN TVP38-RELATED"/>
    <property type="match status" value="1"/>
</dbReference>
<evidence type="ECO:0000256" key="4">
    <source>
        <dbReference type="ARBA" id="ARBA00022692"/>
    </source>
</evidence>
<keyword evidence="4 7" id="KW-0812">Transmembrane</keyword>
<feature type="transmembrane region" description="Helical" evidence="7">
    <location>
        <begin position="88"/>
        <end position="121"/>
    </location>
</feature>
<evidence type="ECO:0000313" key="10">
    <source>
        <dbReference type="Proteomes" id="UP001152755"/>
    </source>
</evidence>
<organism evidence="9 10">
    <name type="scientific">Speluncibacter jeojiensis</name>
    <dbReference type="NCBI Taxonomy" id="2710754"/>
    <lineage>
        <taxon>Bacteria</taxon>
        <taxon>Bacillati</taxon>
        <taxon>Actinomycetota</taxon>
        <taxon>Actinomycetes</taxon>
        <taxon>Mycobacteriales</taxon>
        <taxon>Speluncibacteraceae</taxon>
        <taxon>Speluncibacter</taxon>
    </lineage>
</organism>
<dbReference type="AlphaFoldDB" id="A0A9X4M0V6"/>